<accession>F0UFR9</accession>
<dbReference type="HOGENOM" id="CLU_1481553_0_0_1"/>
<organism evidence="3">
    <name type="scientific">Ajellomyces capsulatus (strain H88)</name>
    <name type="common">Darling's disease fungus</name>
    <name type="synonym">Histoplasma capsulatum</name>
    <dbReference type="NCBI Taxonomy" id="544711"/>
    <lineage>
        <taxon>Eukaryota</taxon>
        <taxon>Fungi</taxon>
        <taxon>Dikarya</taxon>
        <taxon>Ascomycota</taxon>
        <taxon>Pezizomycotina</taxon>
        <taxon>Eurotiomycetes</taxon>
        <taxon>Eurotiomycetidae</taxon>
        <taxon>Onygenales</taxon>
        <taxon>Ajellomycetaceae</taxon>
        <taxon>Histoplasma</taxon>
    </lineage>
</organism>
<protein>
    <submittedName>
        <fullName evidence="2">Predicted protein</fullName>
    </submittedName>
</protein>
<evidence type="ECO:0000256" key="1">
    <source>
        <dbReference type="SAM" id="MobiDB-lite"/>
    </source>
</evidence>
<gene>
    <name evidence="2" type="ORF">HCEG_03391</name>
</gene>
<evidence type="ECO:0000313" key="2">
    <source>
        <dbReference type="EMBL" id="EGC44176.1"/>
    </source>
</evidence>
<dbReference type="AlphaFoldDB" id="F0UFR9"/>
<evidence type="ECO:0000313" key="3">
    <source>
        <dbReference type="Proteomes" id="UP000008142"/>
    </source>
</evidence>
<feature type="region of interest" description="Disordered" evidence="1">
    <location>
        <begin position="1"/>
        <end position="27"/>
    </location>
</feature>
<dbReference type="EMBL" id="DS990638">
    <property type="protein sequence ID" value="EGC44176.1"/>
    <property type="molecule type" value="Genomic_DNA"/>
</dbReference>
<dbReference type="VEuPathDB" id="FungiDB:I7I53_02686"/>
<dbReference type="Proteomes" id="UP000008142">
    <property type="component" value="Unassembled WGS sequence"/>
</dbReference>
<reference evidence="3" key="1">
    <citation type="submission" date="2008-07" db="EMBL/GenBank/DDBJ databases">
        <title>Annotation of Ajellomyces capsulatus strain H88.</title>
        <authorList>
            <person name="Champion M."/>
            <person name="Cuomo C."/>
            <person name="Ma L.-J."/>
            <person name="Henn M.R."/>
            <person name="Sil A."/>
            <person name="Goldman B."/>
            <person name="Young S.K."/>
            <person name="Kodira C.D."/>
            <person name="Zeng Q."/>
            <person name="Koehrsen M."/>
            <person name="Alvarado L."/>
            <person name="Berlin A."/>
            <person name="Borenstein D."/>
            <person name="Chen Z."/>
            <person name="Engels R."/>
            <person name="Freedman E."/>
            <person name="Gellesch M."/>
            <person name="Goldberg J."/>
            <person name="Griggs A."/>
            <person name="Gujja S."/>
            <person name="Heiman D."/>
            <person name="Hepburn T."/>
            <person name="Howarth C."/>
            <person name="Jen D."/>
            <person name="Larson L."/>
            <person name="Lewis B."/>
            <person name="Mehta T."/>
            <person name="Park D."/>
            <person name="Pearson M."/>
            <person name="Roberts A."/>
            <person name="Saif S."/>
            <person name="Shea T."/>
            <person name="Shenoy N."/>
            <person name="Sisk P."/>
            <person name="Stolte C."/>
            <person name="Sykes S."/>
            <person name="Walk T."/>
            <person name="White J."/>
            <person name="Yandava C."/>
            <person name="Klein B."/>
            <person name="McEwen J.G."/>
            <person name="Puccia R."/>
            <person name="Goldman G.H."/>
            <person name="Felipe M.S."/>
            <person name="Nino-Vega G."/>
            <person name="San-Blas G."/>
            <person name="Taylor J."/>
            <person name="Mendoza L."/>
            <person name="Galagan J."/>
            <person name="Nusbaum C."/>
            <person name="Birren B."/>
        </authorList>
    </citation>
    <scope>NUCLEOTIDE SEQUENCE [LARGE SCALE GENOMIC DNA]</scope>
    <source>
        <strain evidence="3">H88</strain>
    </source>
</reference>
<sequence>MREAEVGGGGESSEMDGREDRTSSRSQVWEPRILAEDINNKLKIRGCCLVPSRKKSHDLVNKFPKVDLLCALPLSSLSSAAYRGEGVRRSYGRIEHLLEHRAILTAFGFRPPCSKRSDEDPDRGGTRRLISISSLKPYERSTGSGGSCSFTGFQLTSECRERILRSRQAGKAGALKHRTART</sequence>
<name>F0UFR9_AJEC8</name>
<proteinExistence type="predicted"/>
<feature type="compositionally biased region" description="Gly residues" evidence="1">
    <location>
        <begin position="1"/>
        <end position="11"/>
    </location>
</feature>